<evidence type="ECO:0000256" key="11">
    <source>
        <dbReference type="HAMAP-Rule" id="MF_00101"/>
    </source>
</evidence>
<dbReference type="NCBIfam" id="TIGR00516">
    <property type="entry name" value="acpS"/>
    <property type="match status" value="1"/>
</dbReference>
<keyword evidence="3 11" id="KW-0808">Transferase</keyword>
<dbReference type="InterPro" id="IPR002582">
    <property type="entry name" value="ACPS"/>
</dbReference>
<dbReference type="SUPFAM" id="SSF56214">
    <property type="entry name" value="4'-phosphopantetheinyl transferase"/>
    <property type="match status" value="1"/>
</dbReference>
<dbReference type="GO" id="GO:0005737">
    <property type="term" value="C:cytoplasm"/>
    <property type="evidence" value="ECO:0007669"/>
    <property type="project" value="UniProtKB-SubCell"/>
</dbReference>
<keyword evidence="4 11" id="KW-0479">Metal-binding</keyword>
<evidence type="ECO:0000256" key="3">
    <source>
        <dbReference type="ARBA" id="ARBA00022679"/>
    </source>
</evidence>
<dbReference type="RefSeq" id="WP_158356531.1">
    <property type="nucleotide sequence ID" value="NZ_CP034873.1"/>
</dbReference>
<dbReference type="FunFam" id="3.90.470.20:FF:000001">
    <property type="entry name" value="Holo-[acyl-carrier-protein] synthase"/>
    <property type="match status" value="1"/>
</dbReference>
<dbReference type="InterPro" id="IPR037143">
    <property type="entry name" value="4-PPantetheinyl_Trfase_dom_sf"/>
</dbReference>
<comment type="cofactor">
    <cofactor evidence="11">
        <name>Mg(2+)</name>
        <dbReference type="ChEBI" id="CHEBI:18420"/>
    </cofactor>
</comment>
<evidence type="ECO:0000313" key="13">
    <source>
        <dbReference type="EMBL" id="QCI21561.1"/>
    </source>
</evidence>
<comment type="function">
    <text evidence="11">Transfers the 4'-phosphopantetheine moiety from coenzyme A to a Ser of acyl-carrier-protein.</text>
</comment>
<evidence type="ECO:0000256" key="9">
    <source>
        <dbReference type="ARBA" id="ARBA00050875"/>
    </source>
</evidence>
<feature type="domain" description="4'-phosphopantetheinyl transferase" evidence="12">
    <location>
        <begin position="5"/>
        <end position="105"/>
    </location>
</feature>
<keyword evidence="8 11" id="KW-0275">Fatty acid biosynthesis</keyword>
<dbReference type="OrthoDB" id="517356at2"/>
<dbReference type="GO" id="GO:0000287">
    <property type="term" value="F:magnesium ion binding"/>
    <property type="evidence" value="ECO:0007669"/>
    <property type="project" value="UniProtKB-UniRule"/>
</dbReference>
<protein>
    <recommendedName>
        <fullName evidence="11">Holo-[acyl-carrier-protein] synthase</fullName>
        <shortName evidence="11">Holo-ACP synthase</shortName>
        <ecNumber evidence="11">2.7.8.7</ecNumber>
    </recommendedName>
    <alternativeName>
        <fullName evidence="11">4'-phosphopantetheinyl transferase AcpS</fullName>
    </alternativeName>
</protein>
<dbReference type="InterPro" id="IPR004568">
    <property type="entry name" value="Ppantetheine-prot_Trfase_dom"/>
</dbReference>
<keyword evidence="5 11" id="KW-0276">Fatty acid metabolism</keyword>
<dbReference type="EMBL" id="CP034873">
    <property type="protein sequence ID" value="QCI21561.1"/>
    <property type="molecule type" value="Genomic_DNA"/>
</dbReference>
<reference evidence="13 14" key="1">
    <citation type="submission" date="2018-12" db="EMBL/GenBank/DDBJ databases">
        <authorList>
            <person name="Chong R.A."/>
        </authorList>
    </citation>
    <scope>NUCLEOTIDE SEQUENCE [LARGE SCALE GENOMIC DNA]</scope>
    <source>
        <strain evidence="13 14">Hta</strain>
    </source>
</reference>
<dbReference type="Proteomes" id="UP000298773">
    <property type="component" value="Chromosome"/>
</dbReference>
<feature type="binding site" evidence="11">
    <location>
        <position position="57"/>
    </location>
    <ligand>
        <name>Mg(2+)</name>
        <dbReference type="ChEBI" id="CHEBI:18420"/>
    </ligand>
</feature>
<dbReference type="AlphaFoldDB" id="A0A4D6Y696"/>
<accession>A0A4D6Y696</accession>
<proteinExistence type="inferred from homology"/>
<dbReference type="HAMAP" id="MF_00101">
    <property type="entry name" value="AcpS"/>
    <property type="match status" value="1"/>
</dbReference>
<keyword evidence="6 11" id="KW-0460">Magnesium</keyword>
<name>A0A4D6Y696_9GAMM</name>
<dbReference type="GO" id="GO:0008897">
    <property type="term" value="F:holo-[acyl-carrier-protein] synthase activity"/>
    <property type="evidence" value="ECO:0007669"/>
    <property type="project" value="UniProtKB-UniRule"/>
</dbReference>
<sequence length="125" mass="14103">MSIVGVGIDIIEIVRIKKIFLKYGHKFAKRILSAKELEKYTVNNNVSFLAKSFVVKEAAAKALGTGIYLGIFFNQLELYNNKLGKPKLRFLNNSYKRLQKIKCNTIHVSFSDQKSCACAVVILES</sequence>
<keyword evidence="2 11" id="KW-0444">Lipid biosynthesis</keyword>
<feature type="binding site" evidence="11">
    <location>
        <position position="9"/>
    </location>
    <ligand>
        <name>Mg(2+)</name>
        <dbReference type="ChEBI" id="CHEBI:18420"/>
    </ligand>
</feature>
<comment type="similarity">
    <text evidence="11">Belongs to the P-Pant transferase superfamily. AcpS family.</text>
</comment>
<evidence type="ECO:0000256" key="10">
    <source>
        <dbReference type="ARBA" id="ARBA00054726"/>
    </source>
</evidence>
<dbReference type="Pfam" id="PF01648">
    <property type="entry name" value="ACPS"/>
    <property type="match status" value="1"/>
</dbReference>
<keyword evidence="1 11" id="KW-0963">Cytoplasm</keyword>
<evidence type="ECO:0000259" key="12">
    <source>
        <dbReference type="Pfam" id="PF01648"/>
    </source>
</evidence>
<evidence type="ECO:0000313" key="14">
    <source>
        <dbReference type="Proteomes" id="UP000298773"/>
    </source>
</evidence>
<evidence type="ECO:0000256" key="2">
    <source>
        <dbReference type="ARBA" id="ARBA00022516"/>
    </source>
</evidence>
<evidence type="ECO:0000256" key="4">
    <source>
        <dbReference type="ARBA" id="ARBA00022723"/>
    </source>
</evidence>
<organism evidence="13 14">
    <name type="scientific">Buchnera aphidicola</name>
    <name type="common">Hyadaphis tataricae</name>
    <dbReference type="NCBI Taxonomy" id="1241859"/>
    <lineage>
        <taxon>Bacteria</taxon>
        <taxon>Pseudomonadati</taxon>
        <taxon>Pseudomonadota</taxon>
        <taxon>Gammaproteobacteria</taxon>
        <taxon>Enterobacterales</taxon>
        <taxon>Erwiniaceae</taxon>
        <taxon>Buchnera</taxon>
    </lineage>
</organism>
<evidence type="ECO:0000256" key="7">
    <source>
        <dbReference type="ARBA" id="ARBA00023098"/>
    </source>
</evidence>
<dbReference type="GO" id="GO:0006633">
    <property type="term" value="P:fatty acid biosynthetic process"/>
    <property type="evidence" value="ECO:0007669"/>
    <property type="project" value="UniProtKB-UniRule"/>
</dbReference>
<gene>
    <name evidence="11" type="primary">acpS</name>
    <name evidence="13" type="ORF">D9V69_01275</name>
</gene>
<comment type="subcellular location">
    <subcellularLocation>
        <location evidence="11">Cytoplasm</location>
    </subcellularLocation>
</comment>
<dbReference type="EC" id="2.7.8.7" evidence="11"/>
<evidence type="ECO:0000256" key="1">
    <source>
        <dbReference type="ARBA" id="ARBA00022490"/>
    </source>
</evidence>
<evidence type="ECO:0000256" key="5">
    <source>
        <dbReference type="ARBA" id="ARBA00022832"/>
    </source>
</evidence>
<dbReference type="Gene3D" id="3.90.470.20">
    <property type="entry name" value="4'-phosphopantetheinyl transferase domain"/>
    <property type="match status" value="1"/>
</dbReference>
<dbReference type="NCBIfam" id="TIGR00556">
    <property type="entry name" value="pantethn_trn"/>
    <property type="match status" value="1"/>
</dbReference>
<evidence type="ECO:0000256" key="6">
    <source>
        <dbReference type="ARBA" id="ARBA00022842"/>
    </source>
</evidence>
<keyword evidence="7 11" id="KW-0443">Lipid metabolism</keyword>
<evidence type="ECO:0000256" key="8">
    <source>
        <dbReference type="ARBA" id="ARBA00023160"/>
    </source>
</evidence>
<comment type="catalytic activity">
    <reaction evidence="9 11">
        <text>apo-[ACP] + CoA = holo-[ACP] + adenosine 3',5'-bisphosphate + H(+)</text>
        <dbReference type="Rhea" id="RHEA:12068"/>
        <dbReference type="Rhea" id="RHEA-COMP:9685"/>
        <dbReference type="Rhea" id="RHEA-COMP:9690"/>
        <dbReference type="ChEBI" id="CHEBI:15378"/>
        <dbReference type="ChEBI" id="CHEBI:29999"/>
        <dbReference type="ChEBI" id="CHEBI:57287"/>
        <dbReference type="ChEBI" id="CHEBI:58343"/>
        <dbReference type="ChEBI" id="CHEBI:64479"/>
        <dbReference type="EC" id="2.7.8.7"/>
    </reaction>
</comment>
<reference evidence="13 14" key="2">
    <citation type="submission" date="2019-05" db="EMBL/GenBank/DDBJ databases">
        <title>Genome evolution of the obligate endosymbiont Buchnera aphidicola.</title>
        <authorList>
            <person name="Moran N.A."/>
        </authorList>
    </citation>
    <scope>NUCLEOTIDE SEQUENCE [LARGE SCALE GENOMIC DNA]</scope>
    <source>
        <strain evidence="13 14">Hta</strain>
    </source>
</reference>
<dbReference type="InterPro" id="IPR008278">
    <property type="entry name" value="4-PPantetheinyl_Trfase_dom"/>
</dbReference>
<comment type="function">
    <text evidence="10">Transfers the 4'-phosphopantetheine moiety from coenzyme A to the 'Ser-36' of acyl-carrier-protein.</text>
</comment>